<dbReference type="Gene3D" id="3.40.50.720">
    <property type="entry name" value="NAD(P)-binding Rossmann-like Domain"/>
    <property type="match status" value="2"/>
</dbReference>
<keyword evidence="2 5" id="KW-0560">Oxidoreductase</keyword>
<keyword evidence="3" id="KW-0520">NAD</keyword>
<reference evidence="5 6" key="1">
    <citation type="submission" date="2023-07" db="EMBL/GenBank/DDBJ databases">
        <title>Sorghum-associated microbial communities from plants grown in Nebraska, USA.</title>
        <authorList>
            <person name="Schachtman D."/>
        </authorList>
    </citation>
    <scope>NUCLEOTIDE SEQUENCE [LARGE SCALE GENOMIC DNA]</scope>
    <source>
        <strain evidence="5 6">CC258</strain>
    </source>
</reference>
<dbReference type="GO" id="GO:0004617">
    <property type="term" value="F:phosphoglycerate dehydrogenase activity"/>
    <property type="evidence" value="ECO:0007669"/>
    <property type="project" value="UniProtKB-EC"/>
</dbReference>
<evidence type="ECO:0000313" key="5">
    <source>
        <dbReference type="EMBL" id="MDR6552010.1"/>
    </source>
</evidence>
<accession>A0ABU1NX16</accession>
<evidence type="ECO:0000256" key="3">
    <source>
        <dbReference type="ARBA" id="ARBA00023027"/>
    </source>
</evidence>
<dbReference type="Pfam" id="PF02826">
    <property type="entry name" value="2-Hacid_dh_C"/>
    <property type="match status" value="1"/>
</dbReference>
<evidence type="ECO:0000259" key="4">
    <source>
        <dbReference type="Pfam" id="PF02826"/>
    </source>
</evidence>
<dbReference type="EMBL" id="JAVDSB010000005">
    <property type="protein sequence ID" value="MDR6552010.1"/>
    <property type="molecule type" value="Genomic_DNA"/>
</dbReference>
<evidence type="ECO:0000313" key="6">
    <source>
        <dbReference type="Proteomes" id="UP001267290"/>
    </source>
</evidence>
<dbReference type="CDD" id="cd12171">
    <property type="entry name" value="2-Hacid_dh_10"/>
    <property type="match status" value="1"/>
</dbReference>
<dbReference type="SUPFAM" id="SSF51735">
    <property type="entry name" value="NAD(P)-binding Rossmann-fold domains"/>
    <property type="match status" value="1"/>
</dbReference>
<sequence length="343" mass="37940">MNILVTAPYTEEQLKVVEQFGKVHFRPWKSNGRAFHANELIELLQETNADALITEHDHVDASVIEAVDLKFIGVCRGTPSNVDVASATRKGIPVFNTPARNAQAVAELVAGSLIVFLRKLREAEYWLKSKTWKSDAHESYLHFRGHELRGKTIGMVGFGGVGQRVAEVLRGFTCEIQYYDPYLQESPNPAYTARSLEDVFATSDIVSIHLPVTADTIGMIDEQLLSLMKPDAILVNSARAAVVNRDALFAALQDKRIGGAVLDVFYHEPPDESDYALIELPNVYATPHIAGASYQVDGYSIVMMNEALEAWFGQGNRRIRQLVNKSILVEPIEHEHAAKAVGG</sequence>
<dbReference type="InterPro" id="IPR036291">
    <property type="entry name" value="NAD(P)-bd_dom_sf"/>
</dbReference>
<proteinExistence type="inferred from homology"/>
<gene>
    <name evidence="5" type="ORF">J2736_003212</name>
</gene>
<evidence type="ECO:0000256" key="1">
    <source>
        <dbReference type="ARBA" id="ARBA00005854"/>
    </source>
</evidence>
<evidence type="ECO:0000256" key="2">
    <source>
        <dbReference type="ARBA" id="ARBA00023002"/>
    </source>
</evidence>
<dbReference type="InterPro" id="IPR050418">
    <property type="entry name" value="D-iso_2-hydroxyacid_DH_PdxB"/>
</dbReference>
<feature type="domain" description="D-isomer specific 2-hydroxyacid dehydrogenase NAD-binding" evidence="4">
    <location>
        <begin position="112"/>
        <end position="290"/>
    </location>
</feature>
<dbReference type="PROSITE" id="PS00670">
    <property type="entry name" value="D_2_HYDROXYACID_DH_2"/>
    <property type="match status" value="1"/>
</dbReference>
<keyword evidence="6" id="KW-1185">Reference proteome</keyword>
<comment type="caution">
    <text evidence="5">The sequence shown here is derived from an EMBL/GenBank/DDBJ whole genome shotgun (WGS) entry which is preliminary data.</text>
</comment>
<dbReference type="EC" id="1.1.1.95" evidence="5"/>
<organism evidence="5 6">
    <name type="scientific">Paenibacillus qinlingensis</name>
    <dbReference type="NCBI Taxonomy" id="1837343"/>
    <lineage>
        <taxon>Bacteria</taxon>
        <taxon>Bacillati</taxon>
        <taxon>Bacillota</taxon>
        <taxon>Bacilli</taxon>
        <taxon>Bacillales</taxon>
        <taxon>Paenibacillaceae</taxon>
        <taxon>Paenibacillus</taxon>
    </lineage>
</organism>
<dbReference type="InterPro" id="IPR006140">
    <property type="entry name" value="D-isomer_DH_NAD-bd"/>
</dbReference>
<protein>
    <submittedName>
        <fullName evidence="5">D-3-phosphoglycerate dehydrogenase</fullName>
        <ecNumber evidence="5">1.1.1.95</ecNumber>
    </submittedName>
</protein>
<dbReference type="RefSeq" id="WP_310499570.1">
    <property type="nucleotide sequence ID" value="NZ_JAVDSB010000005.1"/>
</dbReference>
<dbReference type="InterPro" id="IPR029753">
    <property type="entry name" value="D-isomer_DH_CS"/>
</dbReference>
<dbReference type="SUPFAM" id="SSF52283">
    <property type="entry name" value="Formate/glycerate dehydrogenase catalytic domain-like"/>
    <property type="match status" value="1"/>
</dbReference>
<name>A0ABU1NX16_9BACL</name>
<dbReference type="PANTHER" id="PTHR43761">
    <property type="entry name" value="D-ISOMER SPECIFIC 2-HYDROXYACID DEHYDROGENASE FAMILY PROTEIN (AFU_ORTHOLOGUE AFUA_1G13630)"/>
    <property type="match status" value="1"/>
</dbReference>
<dbReference type="Proteomes" id="UP001267290">
    <property type="component" value="Unassembled WGS sequence"/>
</dbReference>
<comment type="similarity">
    <text evidence="1">Belongs to the D-isomer specific 2-hydroxyacid dehydrogenase family.</text>
</comment>
<dbReference type="PANTHER" id="PTHR43761:SF1">
    <property type="entry name" value="D-ISOMER SPECIFIC 2-HYDROXYACID DEHYDROGENASE CATALYTIC DOMAIN-CONTAINING PROTEIN-RELATED"/>
    <property type="match status" value="1"/>
</dbReference>